<evidence type="ECO:0000256" key="5">
    <source>
        <dbReference type="ARBA" id="ARBA00022989"/>
    </source>
</evidence>
<evidence type="ECO:0000256" key="7">
    <source>
        <dbReference type="RuleBase" id="RU368030"/>
    </source>
</evidence>
<feature type="domain" description="Type II secretion system protein GspI C-terminal" evidence="8">
    <location>
        <begin position="32"/>
        <end position="109"/>
    </location>
</feature>
<dbReference type="AlphaFoldDB" id="A0A0H2W7E3"/>
<organism evidence="9 10">
    <name type="scientific">Yersinia pestis</name>
    <dbReference type="NCBI Taxonomy" id="632"/>
    <lineage>
        <taxon>Bacteria</taxon>
        <taxon>Pseudomonadati</taxon>
        <taxon>Pseudomonadota</taxon>
        <taxon>Gammaproteobacteria</taxon>
        <taxon>Enterobacterales</taxon>
        <taxon>Yersiniaceae</taxon>
        <taxon>Yersinia</taxon>
    </lineage>
</organism>
<reference evidence="10" key="1">
    <citation type="journal article" date="2004" name="DNA Res.">
        <title>Complete genome sequence of Yersinia pestis strain 91001, an isolate avirulent to humans.</title>
        <authorList>
            <person name="Song Y."/>
            <person name="Tong Z."/>
            <person name="Wang J."/>
            <person name="Wang L."/>
            <person name="Guo Z."/>
            <person name="Han Y."/>
            <person name="Zhang J."/>
            <person name="Pei D."/>
            <person name="Zhou D."/>
            <person name="Qin H."/>
            <person name="Pang X."/>
            <person name="Han Y."/>
            <person name="Zhai J."/>
            <person name="Li M."/>
            <person name="Cui B."/>
            <person name="Qi Z."/>
            <person name="Jin L."/>
            <person name="Dai R."/>
            <person name="Chen F."/>
            <person name="Li S."/>
            <person name="Ye C."/>
            <person name="Du Z."/>
            <person name="Lin W."/>
            <person name="Wang J."/>
            <person name="Yu J."/>
            <person name="Yang H."/>
            <person name="Wang J."/>
            <person name="Huang P."/>
            <person name="Yang R."/>
        </authorList>
    </citation>
    <scope>NUCLEOTIDE SEQUENCE [LARGE SCALE GENOMIC DNA]</scope>
    <source>
        <strain evidence="10">91001 / Biovar Mediaevalis</strain>
    </source>
</reference>
<dbReference type="PANTHER" id="PTHR38779">
    <property type="entry name" value="TYPE II SECRETION SYSTEM PROTEIN I-RELATED"/>
    <property type="match status" value="1"/>
</dbReference>
<dbReference type="Gene3D" id="3.30.1300.30">
    <property type="entry name" value="GSPII I/J protein-like"/>
    <property type="match status" value="1"/>
</dbReference>
<dbReference type="GO" id="GO:0005886">
    <property type="term" value="C:plasma membrane"/>
    <property type="evidence" value="ECO:0007669"/>
    <property type="project" value="UniProtKB-SubCell"/>
</dbReference>
<keyword evidence="7" id="KW-1003">Cell membrane</keyword>
<protein>
    <recommendedName>
        <fullName evidence="7">Type II secretion system protein I</fullName>
        <shortName evidence="7">T2SS minor pseudopilin I</shortName>
    </recommendedName>
</protein>
<dbReference type="GeneID" id="57973824"/>
<evidence type="ECO:0000256" key="4">
    <source>
        <dbReference type="ARBA" id="ARBA00022692"/>
    </source>
</evidence>
<keyword evidence="5 7" id="KW-1133">Transmembrane helix</keyword>
<evidence type="ECO:0000256" key="2">
    <source>
        <dbReference type="ARBA" id="ARBA00004167"/>
    </source>
</evidence>
<dbReference type="OMA" id="SMAGRIW"/>
<dbReference type="PANTHER" id="PTHR38779:SF2">
    <property type="entry name" value="TYPE II SECRETION SYSTEM PROTEIN I-RELATED"/>
    <property type="match status" value="1"/>
</dbReference>
<dbReference type="InterPro" id="IPR003413">
    <property type="entry name" value="T2SS_GspI_C"/>
</dbReference>
<dbReference type="FunFam" id="3.30.1300.30:FF:000008">
    <property type="entry name" value="General secretion pathway protein I"/>
    <property type="match status" value="1"/>
</dbReference>
<comment type="PTM">
    <text evidence="7">Cleaved by prepilin peptidase.</text>
</comment>
<sequence length="114" mass="13417">MLEVIIALTIFCIAGLSIMKIISERLRWINILEQRMISSWVAENVLTEIKILKIEQTNEWLMGQESMAGQLWYWQSRSIKLQDDRMEIIAVEVRNNKESEHPDFSLEGYKTTND</sequence>
<dbReference type="InterPro" id="IPR010052">
    <property type="entry name" value="T2SS_protein-GspI"/>
</dbReference>
<evidence type="ECO:0000313" key="10">
    <source>
        <dbReference type="Proteomes" id="UP000001019"/>
    </source>
</evidence>
<dbReference type="KEGG" id="ypm:YP_2845"/>
<evidence type="ECO:0000256" key="3">
    <source>
        <dbReference type="ARBA" id="ARBA00022481"/>
    </source>
</evidence>
<gene>
    <name evidence="9" type="primary">hofG3</name>
    <name evidence="9" type="ordered locus">YP_2845</name>
</gene>
<dbReference type="GO" id="GO:0015627">
    <property type="term" value="C:type II protein secretion system complex"/>
    <property type="evidence" value="ECO:0007669"/>
    <property type="project" value="UniProtKB-UniRule"/>
</dbReference>
<dbReference type="RefSeq" id="WP_002228070.1">
    <property type="nucleotide sequence ID" value="NZ_CP009492.1"/>
</dbReference>
<evidence type="ECO:0000256" key="1">
    <source>
        <dbReference type="ARBA" id="ARBA00003161"/>
    </source>
</evidence>
<dbReference type="EnsemblBacteria" id="AAS63028">
    <property type="protein sequence ID" value="AAS63028"/>
    <property type="gene ID" value="YP_2845"/>
</dbReference>
<dbReference type="GO" id="GO:0015628">
    <property type="term" value="P:protein secretion by the type II secretion system"/>
    <property type="evidence" value="ECO:0007669"/>
    <property type="project" value="UniProtKB-UniRule"/>
</dbReference>
<dbReference type="HOGENOM" id="CLU_121289_3_1_6"/>
<evidence type="ECO:0000313" key="9">
    <source>
        <dbReference type="EMBL" id="AAS63028.1"/>
    </source>
</evidence>
<dbReference type="NCBIfam" id="TIGR01707">
    <property type="entry name" value="gspI"/>
    <property type="match status" value="1"/>
</dbReference>
<proteinExistence type="inferred from homology"/>
<evidence type="ECO:0000259" key="8">
    <source>
        <dbReference type="Pfam" id="PF02501"/>
    </source>
</evidence>
<dbReference type="Pfam" id="PF02501">
    <property type="entry name" value="T2SSI"/>
    <property type="match status" value="1"/>
</dbReference>
<evidence type="ECO:0000256" key="6">
    <source>
        <dbReference type="ARBA" id="ARBA00023136"/>
    </source>
</evidence>
<name>A0A0H2W7E3_YERPE</name>
<comment type="function">
    <text evidence="1">Component of the type II secretion system required for the energy-dependent secretion of extracellular factors such as proteases and toxins from the periplasm. Part of the pseudopilus tip complex that is critical for the recognition and binding of secretion substrates.</text>
</comment>
<comment type="similarity">
    <text evidence="7">Belongs to the GSP I family.</text>
</comment>
<dbReference type="EMBL" id="AE017042">
    <property type="protein sequence ID" value="AAS63028.1"/>
    <property type="molecule type" value="Genomic_DNA"/>
</dbReference>
<comment type="subunit">
    <text evidence="7">Type II secretion is composed of four main components: the outer membrane complex, the inner membrane complex, the cytoplasmic secretion ATPase and the periplasm-spanning pseudopilus.</text>
</comment>
<keyword evidence="4 7" id="KW-0812">Transmembrane</keyword>
<accession>A0A0H2W7E3</accession>
<keyword evidence="6 7" id="KW-0472">Membrane</keyword>
<dbReference type="SUPFAM" id="SSF54523">
    <property type="entry name" value="Pili subunits"/>
    <property type="match status" value="1"/>
</dbReference>
<keyword evidence="7" id="KW-0997">Cell inner membrane</keyword>
<feature type="transmembrane region" description="Helical" evidence="7">
    <location>
        <begin position="6"/>
        <end position="23"/>
    </location>
</feature>
<dbReference type="Proteomes" id="UP000001019">
    <property type="component" value="Chromosome"/>
</dbReference>
<comment type="subcellular location">
    <subcellularLocation>
        <location evidence="7">Cell inner membrane</location>
        <topology evidence="7">Single-pass membrane protein</topology>
    </subcellularLocation>
    <subcellularLocation>
        <location evidence="2">Membrane</location>
        <topology evidence="2">Single-pass membrane protein</topology>
    </subcellularLocation>
</comment>
<dbReference type="InterPro" id="IPR045584">
    <property type="entry name" value="Pilin-like"/>
</dbReference>
<keyword evidence="3 7" id="KW-0488">Methylation</keyword>